<keyword evidence="3" id="KW-1185">Reference proteome</keyword>
<sequence length="557" mass="61485">MSTQRRSYGFGTPDPSQMSFPQIPPHSGKLTTISEDGKSHRIPPRLTSIRIWVFVIFSSHVGEYHHLSYPNSNLIPKDYLNTTEDTPPPFDFCPIYGPGDVLAQKYGAHTLLKSKLHLGSGARVQKVIRKALSGLPVTISVLGGSISACHGAGNDPISPACYPSRFFQWWNEVFPHPASELTNGAVRRTNSAYFSFCHSHHIPDQSDLVILDFDTDDPNEPEWMEYFELLVRSILIRPDSPAVVILGHFSPQLQTAHGFTGPEILHTVVAQYYDVPHISIKPALYSQRLASPGSIDQYFVDPILANPAGHELIADILISYFQSQICIGWASATGTGFEVPTFPMGQSRGPPDSKGLLAGVGIRKGSPMEGGGLEKDQREDDNSKEAPFTSEFLPFRVPPVKMNMRPHELADFREVKPWCVSANDLINPLPPSLFYGSGWHSYHPPKSATAGTNMHYWYSTLPTSRLRVPMKMSSGDVAVYYWREEEGMESLSGVKCWVDDNVGGAVEIWNQDGSASGPTLKMIDHFVAAGSHFVQCELLGEEGRGVTPFKILGIFST</sequence>
<evidence type="ECO:0000313" key="3">
    <source>
        <dbReference type="Proteomes" id="UP001050691"/>
    </source>
</evidence>
<dbReference type="AlphaFoldDB" id="A0AAV5APE4"/>
<proteinExistence type="predicted"/>
<organism evidence="2 3">
    <name type="scientific">Clathrus columnatus</name>
    <dbReference type="NCBI Taxonomy" id="1419009"/>
    <lineage>
        <taxon>Eukaryota</taxon>
        <taxon>Fungi</taxon>
        <taxon>Dikarya</taxon>
        <taxon>Basidiomycota</taxon>
        <taxon>Agaricomycotina</taxon>
        <taxon>Agaricomycetes</taxon>
        <taxon>Phallomycetidae</taxon>
        <taxon>Phallales</taxon>
        <taxon>Clathraceae</taxon>
        <taxon>Clathrus</taxon>
    </lineage>
</organism>
<feature type="compositionally biased region" description="Basic and acidic residues" evidence="1">
    <location>
        <begin position="372"/>
        <end position="384"/>
    </location>
</feature>
<gene>
    <name evidence="2" type="ORF">Clacol_008972</name>
</gene>
<dbReference type="CDD" id="cd00229">
    <property type="entry name" value="SGNH_hydrolase"/>
    <property type="match status" value="1"/>
</dbReference>
<accession>A0AAV5APE4</accession>
<protein>
    <recommendedName>
        <fullName evidence="4">Cap64 protein</fullName>
    </recommendedName>
</protein>
<evidence type="ECO:0000256" key="1">
    <source>
        <dbReference type="SAM" id="MobiDB-lite"/>
    </source>
</evidence>
<dbReference type="PANTHER" id="PTHR34407">
    <property type="entry name" value="EXPRESSED PROTEIN"/>
    <property type="match status" value="1"/>
</dbReference>
<evidence type="ECO:0000313" key="2">
    <source>
        <dbReference type="EMBL" id="GJJ14705.1"/>
    </source>
</evidence>
<dbReference type="EMBL" id="BPWL01000010">
    <property type="protein sequence ID" value="GJJ14705.1"/>
    <property type="molecule type" value="Genomic_DNA"/>
</dbReference>
<feature type="region of interest" description="Disordered" evidence="1">
    <location>
        <begin position="1"/>
        <end position="39"/>
    </location>
</feature>
<evidence type="ECO:0008006" key="4">
    <source>
        <dbReference type="Google" id="ProtNLM"/>
    </source>
</evidence>
<reference evidence="2" key="1">
    <citation type="submission" date="2021-10" db="EMBL/GenBank/DDBJ databases">
        <title>De novo Genome Assembly of Clathrus columnatus (Basidiomycota, Fungi) Using Illumina and Nanopore Sequence Data.</title>
        <authorList>
            <person name="Ogiso-Tanaka E."/>
            <person name="Itagaki H."/>
            <person name="Hosoya T."/>
            <person name="Hosaka K."/>
        </authorList>
    </citation>
    <scope>NUCLEOTIDE SEQUENCE</scope>
    <source>
        <strain evidence="2">MO-923</strain>
    </source>
</reference>
<comment type="caution">
    <text evidence="2">The sequence shown here is derived from an EMBL/GenBank/DDBJ whole genome shotgun (WGS) entry which is preliminary data.</text>
</comment>
<name>A0AAV5APE4_9AGAM</name>
<dbReference type="Proteomes" id="UP001050691">
    <property type="component" value="Unassembled WGS sequence"/>
</dbReference>
<dbReference type="PANTHER" id="PTHR34407:SF1">
    <property type="entry name" value="SGNH HYDROLASE-TYPE ESTERASE DOMAIN-CONTAINING PROTEIN"/>
    <property type="match status" value="1"/>
</dbReference>
<feature type="region of interest" description="Disordered" evidence="1">
    <location>
        <begin position="364"/>
        <end position="386"/>
    </location>
</feature>
<dbReference type="SUPFAM" id="SSF52266">
    <property type="entry name" value="SGNH hydrolase"/>
    <property type="match status" value="1"/>
</dbReference>